<organism evidence="1 2">
    <name type="scientific">Brachionus plicatilis</name>
    <name type="common">Marine rotifer</name>
    <name type="synonym">Brachionus muelleri</name>
    <dbReference type="NCBI Taxonomy" id="10195"/>
    <lineage>
        <taxon>Eukaryota</taxon>
        <taxon>Metazoa</taxon>
        <taxon>Spiralia</taxon>
        <taxon>Gnathifera</taxon>
        <taxon>Rotifera</taxon>
        <taxon>Eurotatoria</taxon>
        <taxon>Monogononta</taxon>
        <taxon>Pseudotrocha</taxon>
        <taxon>Ploima</taxon>
        <taxon>Brachionidae</taxon>
        <taxon>Brachionus</taxon>
    </lineage>
</organism>
<name>A0A3M7QJ84_BRAPC</name>
<accession>A0A3M7QJ84</accession>
<sequence>MRTKSKRKTDYYLMTAYYIYIKLVTKKQLKSMDNIWITKHIENQTTLILSIIYQTTGSNPSRHHISESKRTITNGNDMLIQVKWLDHEFANYI</sequence>
<proteinExistence type="predicted"/>
<dbReference type="AlphaFoldDB" id="A0A3M7QJ84"/>
<dbReference type="EMBL" id="REGN01005987">
    <property type="protein sequence ID" value="RNA11322.1"/>
    <property type="molecule type" value="Genomic_DNA"/>
</dbReference>
<comment type="caution">
    <text evidence="1">The sequence shown here is derived from an EMBL/GenBank/DDBJ whole genome shotgun (WGS) entry which is preliminary data.</text>
</comment>
<protein>
    <submittedName>
        <fullName evidence="1">Uncharacterized protein</fullName>
    </submittedName>
</protein>
<evidence type="ECO:0000313" key="1">
    <source>
        <dbReference type="EMBL" id="RNA11322.1"/>
    </source>
</evidence>
<evidence type="ECO:0000313" key="2">
    <source>
        <dbReference type="Proteomes" id="UP000276133"/>
    </source>
</evidence>
<reference evidence="1 2" key="1">
    <citation type="journal article" date="2018" name="Sci. Rep.">
        <title>Genomic signatures of local adaptation to the degree of environmental predictability in rotifers.</title>
        <authorList>
            <person name="Franch-Gras L."/>
            <person name="Hahn C."/>
            <person name="Garcia-Roger E.M."/>
            <person name="Carmona M.J."/>
            <person name="Serra M."/>
            <person name="Gomez A."/>
        </authorList>
    </citation>
    <scope>NUCLEOTIDE SEQUENCE [LARGE SCALE GENOMIC DNA]</scope>
    <source>
        <strain evidence="1">HYR1</strain>
    </source>
</reference>
<dbReference type="Proteomes" id="UP000276133">
    <property type="component" value="Unassembled WGS sequence"/>
</dbReference>
<keyword evidence="2" id="KW-1185">Reference proteome</keyword>
<gene>
    <name evidence="1" type="ORF">BpHYR1_023386</name>
</gene>